<dbReference type="Gene3D" id="1.10.10.10">
    <property type="entry name" value="Winged helix-like DNA-binding domain superfamily/Winged helix DNA-binding domain"/>
    <property type="match status" value="1"/>
</dbReference>
<keyword evidence="2" id="KW-1133">Transmembrane helix</keyword>
<dbReference type="InterPro" id="IPR036388">
    <property type="entry name" value="WH-like_DNA-bd_sf"/>
</dbReference>
<proteinExistence type="predicted"/>
<dbReference type="Proteomes" id="UP000250134">
    <property type="component" value="Chromosome"/>
</dbReference>
<evidence type="ECO:0000256" key="1">
    <source>
        <dbReference type="SAM" id="MobiDB-lite"/>
    </source>
</evidence>
<dbReference type="Pfam" id="PF24034">
    <property type="entry name" value="DUF7343"/>
    <property type="match status" value="1"/>
</dbReference>
<evidence type="ECO:0000313" key="5">
    <source>
        <dbReference type="Proteomes" id="UP000250134"/>
    </source>
</evidence>
<dbReference type="InterPro" id="IPR055767">
    <property type="entry name" value="DUF7343"/>
</dbReference>
<accession>A0A2Z2MAX5</accession>
<feature type="domain" description="DUF7343" evidence="3">
    <location>
        <begin position="256"/>
        <end position="314"/>
    </location>
</feature>
<gene>
    <name evidence="4" type="ORF">A3K92_06445</name>
</gene>
<dbReference type="SUPFAM" id="SSF46785">
    <property type="entry name" value="Winged helix' DNA-binding domain"/>
    <property type="match status" value="1"/>
</dbReference>
<feature type="transmembrane region" description="Helical" evidence="2">
    <location>
        <begin position="205"/>
        <end position="223"/>
    </location>
</feature>
<reference evidence="4 5" key="1">
    <citation type="submission" date="2016-03" db="EMBL/GenBank/DDBJ databases">
        <title>Complete genome sequence of Thermococcus gorgonarius.</title>
        <authorList>
            <person name="Oger P.M."/>
        </authorList>
    </citation>
    <scope>NUCLEOTIDE SEQUENCE [LARGE SCALE GENOMIC DNA]</scope>
    <source>
        <strain evidence="4 5">W-12</strain>
    </source>
</reference>
<keyword evidence="5" id="KW-1185">Reference proteome</keyword>
<evidence type="ECO:0000313" key="4">
    <source>
        <dbReference type="EMBL" id="ASJ01732.1"/>
    </source>
</evidence>
<feature type="compositionally biased region" description="Low complexity" evidence="1">
    <location>
        <begin position="168"/>
        <end position="181"/>
    </location>
</feature>
<protein>
    <submittedName>
        <fullName evidence="4">Transcriptional regulator</fullName>
    </submittedName>
</protein>
<dbReference type="AlphaFoldDB" id="A0A2Z2MAX5"/>
<organism evidence="4 5">
    <name type="scientific">Thermococcus gorgonarius</name>
    <dbReference type="NCBI Taxonomy" id="71997"/>
    <lineage>
        <taxon>Archaea</taxon>
        <taxon>Methanobacteriati</taxon>
        <taxon>Methanobacteriota</taxon>
        <taxon>Thermococci</taxon>
        <taxon>Thermococcales</taxon>
        <taxon>Thermococcaceae</taxon>
        <taxon>Thermococcus</taxon>
    </lineage>
</organism>
<evidence type="ECO:0000259" key="3">
    <source>
        <dbReference type="Pfam" id="PF24034"/>
    </source>
</evidence>
<dbReference type="KEGG" id="tgg:A3K92_06445"/>
<sequence>MRLSLSVLVMIIAGLLMAPVPVKGQTVSSLSLTVYEDGYVLVNETVLTANYTVVLDVPLLGQHVEGFIAVDENGELLPYEISGSNATIYFGNVSVVQISYFTPDITTKEGAVWTLSLESPVQVYIILPEDAIITDLSEVPLKIQDNLLVMPPGNISVSYVLQAKTSTGSVTSSSTTSSIIPGSGGGGSSTTPSPGGTGSGIGGKLVAAVIIGLVILGGLYAYLSRDKKSGTSMETAAPEALRKFREKIESMEDLNDDEKGALIYLVENGGKAPQSKVRAALGIPKTTAWRMFKRLEEKGLVRVYKLGRENWVELVLE</sequence>
<dbReference type="EMBL" id="CP014855">
    <property type="protein sequence ID" value="ASJ01732.1"/>
    <property type="molecule type" value="Genomic_DNA"/>
</dbReference>
<name>A0A2Z2MAX5_THEGO</name>
<dbReference type="InterPro" id="IPR036390">
    <property type="entry name" value="WH_DNA-bd_sf"/>
</dbReference>
<evidence type="ECO:0000256" key="2">
    <source>
        <dbReference type="SAM" id="Phobius"/>
    </source>
</evidence>
<dbReference type="OrthoDB" id="28494at2157"/>
<keyword evidence="2" id="KW-0812">Transmembrane</keyword>
<feature type="region of interest" description="Disordered" evidence="1">
    <location>
        <begin position="168"/>
        <end position="198"/>
    </location>
</feature>
<keyword evidence="2" id="KW-0472">Membrane</keyword>